<dbReference type="EMBL" id="JACHXP010000003">
    <property type="protein sequence ID" value="MBB3189480.1"/>
    <property type="molecule type" value="Genomic_DNA"/>
</dbReference>
<comment type="caution">
    <text evidence="1">The sequence shown here is derived from an EMBL/GenBank/DDBJ whole genome shotgun (WGS) entry which is preliminary data.</text>
</comment>
<protein>
    <submittedName>
        <fullName evidence="1">Uncharacterized protein</fullName>
    </submittedName>
</protein>
<reference evidence="1 2" key="1">
    <citation type="submission" date="2020-08" db="EMBL/GenBank/DDBJ databases">
        <title>Genomic Encyclopedia of Type Strains, Phase III (KMG-III): the genomes of soil and plant-associated and newly described type strains.</title>
        <authorList>
            <person name="Whitman W."/>
        </authorList>
    </citation>
    <scope>NUCLEOTIDE SEQUENCE [LARGE SCALE GENOMIC DNA]</scope>
    <source>
        <strain evidence="1 2">CECT 7282</strain>
    </source>
</reference>
<sequence length="79" mass="9260">MSQRFIEVITHYPTTEEEYVLLLHIDQIAQIRPEKEAENEPRHEPVAVVTMTNGEMLILKNSFQSVIQRLDDVKMVLRP</sequence>
<evidence type="ECO:0000313" key="2">
    <source>
        <dbReference type="Proteomes" id="UP000547614"/>
    </source>
</evidence>
<name>A0A839V671_9GAMM</name>
<evidence type="ECO:0000313" key="1">
    <source>
        <dbReference type="EMBL" id="MBB3189480.1"/>
    </source>
</evidence>
<dbReference type="RefSeq" id="WP_183324239.1">
    <property type="nucleotide sequence ID" value="NZ_JACHXP010000003.1"/>
</dbReference>
<organism evidence="1 2">
    <name type="scientific">Halomonas cerina</name>
    <dbReference type="NCBI Taxonomy" id="447424"/>
    <lineage>
        <taxon>Bacteria</taxon>
        <taxon>Pseudomonadati</taxon>
        <taxon>Pseudomonadota</taxon>
        <taxon>Gammaproteobacteria</taxon>
        <taxon>Oceanospirillales</taxon>
        <taxon>Halomonadaceae</taxon>
        <taxon>Halomonas</taxon>
    </lineage>
</organism>
<proteinExistence type="predicted"/>
<dbReference type="Proteomes" id="UP000547614">
    <property type="component" value="Unassembled WGS sequence"/>
</dbReference>
<gene>
    <name evidence="1" type="ORF">FHR94_000704</name>
</gene>
<dbReference type="AlphaFoldDB" id="A0A839V671"/>
<accession>A0A839V671</accession>
<keyword evidence="2" id="KW-1185">Reference proteome</keyword>